<evidence type="ECO:0000313" key="3">
    <source>
        <dbReference type="Proteomes" id="UP000886758"/>
    </source>
</evidence>
<protein>
    <submittedName>
        <fullName evidence="2">DUF3899 domain-containing protein</fullName>
    </submittedName>
</protein>
<sequence>MNKQTLLKYGSCLLYGTAIVLLYNLIHQNWGRLFYYIDGFFIAGASLICFGGLSFVNYQGGFDVFSYLFAKKKTVGGKISLYDYSVMKKEKRMKNKWVFLPYLIVGFCFLAVALILYIFI</sequence>
<organism evidence="2 3">
    <name type="scientific">Candidatus Pelethenecus faecipullorum</name>
    <dbReference type="NCBI Taxonomy" id="2840900"/>
    <lineage>
        <taxon>Bacteria</taxon>
        <taxon>Bacillati</taxon>
        <taxon>Mycoplasmatota</taxon>
        <taxon>Mollicutes</taxon>
        <taxon>Candidatus Pelethenecus</taxon>
    </lineage>
</organism>
<reference evidence="2" key="1">
    <citation type="submission" date="2020-10" db="EMBL/GenBank/DDBJ databases">
        <authorList>
            <person name="Gilroy R."/>
        </authorList>
    </citation>
    <scope>NUCLEOTIDE SEQUENCE</scope>
    <source>
        <strain evidence="2">ChiW17-6978</strain>
    </source>
</reference>
<feature type="transmembrane region" description="Helical" evidence="1">
    <location>
        <begin position="33"/>
        <end position="56"/>
    </location>
</feature>
<dbReference type="Proteomes" id="UP000886758">
    <property type="component" value="Unassembled WGS sequence"/>
</dbReference>
<reference evidence="2" key="2">
    <citation type="journal article" date="2021" name="PeerJ">
        <title>Extensive microbial diversity within the chicken gut microbiome revealed by metagenomics and culture.</title>
        <authorList>
            <person name="Gilroy R."/>
            <person name="Ravi A."/>
            <person name="Getino M."/>
            <person name="Pursley I."/>
            <person name="Horton D.L."/>
            <person name="Alikhan N.F."/>
            <person name="Baker D."/>
            <person name="Gharbi K."/>
            <person name="Hall N."/>
            <person name="Watson M."/>
            <person name="Adriaenssens E.M."/>
            <person name="Foster-Nyarko E."/>
            <person name="Jarju S."/>
            <person name="Secka A."/>
            <person name="Antonio M."/>
            <person name="Oren A."/>
            <person name="Chaudhuri R.R."/>
            <person name="La Ragione R."/>
            <person name="Hildebrand F."/>
            <person name="Pallen M.J."/>
        </authorList>
    </citation>
    <scope>NUCLEOTIDE SEQUENCE</scope>
    <source>
        <strain evidence="2">ChiW17-6978</strain>
    </source>
</reference>
<dbReference type="EMBL" id="DVLF01000171">
    <property type="protein sequence ID" value="HIT50447.1"/>
    <property type="molecule type" value="Genomic_DNA"/>
</dbReference>
<evidence type="ECO:0000313" key="2">
    <source>
        <dbReference type="EMBL" id="HIT50447.1"/>
    </source>
</evidence>
<keyword evidence="1" id="KW-0812">Transmembrane</keyword>
<comment type="caution">
    <text evidence="2">The sequence shown here is derived from an EMBL/GenBank/DDBJ whole genome shotgun (WGS) entry which is preliminary data.</text>
</comment>
<evidence type="ECO:0000256" key="1">
    <source>
        <dbReference type="SAM" id="Phobius"/>
    </source>
</evidence>
<feature type="transmembrane region" description="Helical" evidence="1">
    <location>
        <begin position="97"/>
        <end position="119"/>
    </location>
</feature>
<proteinExistence type="predicted"/>
<keyword evidence="1" id="KW-0472">Membrane</keyword>
<gene>
    <name evidence="2" type="ORF">IAD46_05410</name>
</gene>
<keyword evidence="1" id="KW-1133">Transmembrane helix</keyword>
<name>A0A9D1KJF9_9MOLU</name>
<accession>A0A9D1KJF9</accession>
<feature type="transmembrane region" description="Helical" evidence="1">
    <location>
        <begin position="6"/>
        <end position="26"/>
    </location>
</feature>
<dbReference type="AlphaFoldDB" id="A0A9D1KJF9"/>